<accession>A0A5J4RHQ2</accession>
<comment type="caution">
    <text evidence="2">The sequence shown here is derived from an EMBL/GenBank/DDBJ whole genome shotgun (WGS) entry which is preliminary data.</text>
</comment>
<evidence type="ECO:0000313" key="2">
    <source>
        <dbReference type="EMBL" id="KAA6333686.1"/>
    </source>
</evidence>
<sequence>MYLHQKENWTDFKWNDEKLLSLLGHVRYLQGKLLGQMENNDD</sequence>
<dbReference type="EMBL" id="SNRY01001083">
    <property type="protein sequence ID" value="KAA6333686.1"/>
    <property type="molecule type" value="Genomic_DNA"/>
</dbReference>
<feature type="domain" description="DUF4172" evidence="1">
    <location>
        <begin position="2"/>
        <end position="40"/>
    </location>
</feature>
<dbReference type="InterPro" id="IPR025230">
    <property type="entry name" value="DUF4172"/>
</dbReference>
<dbReference type="Pfam" id="PF13776">
    <property type="entry name" value="DUF4172"/>
    <property type="match status" value="1"/>
</dbReference>
<organism evidence="2">
    <name type="scientific">termite gut metagenome</name>
    <dbReference type="NCBI Taxonomy" id="433724"/>
    <lineage>
        <taxon>unclassified sequences</taxon>
        <taxon>metagenomes</taxon>
        <taxon>organismal metagenomes</taxon>
    </lineage>
</organism>
<gene>
    <name evidence="2" type="ORF">EZS27_017923</name>
</gene>
<name>A0A5J4RHQ2_9ZZZZ</name>
<dbReference type="AlphaFoldDB" id="A0A5J4RHQ2"/>
<reference evidence="2" key="1">
    <citation type="submission" date="2019-03" db="EMBL/GenBank/DDBJ databases">
        <title>Single cell metagenomics reveals metabolic interactions within the superorganism composed of flagellate Streblomastix strix and complex community of Bacteroidetes bacteria on its surface.</title>
        <authorList>
            <person name="Treitli S.C."/>
            <person name="Kolisko M."/>
            <person name="Husnik F."/>
            <person name="Keeling P."/>
            <person name="Hampl V."/>
        </authorList>
    </citation>
    <scope>NUCLEOTIDE SEQUENCE</scope>
    <source>
        <strain evidence="2">STM</strain>
    </source>
</reference>
<evidence type="ECO:0000259" key="1">
    <source>
        <dbReference type="Pfam" id="PF13776"/>
    </source>
</evidence>
<proteinExistence type="predicted"/>
<protein>
    <recommendedName>
        <fullName evidence="1">DUF4172 domain-containing protein</fullName>
    </recommendedName>
</protein>